<feature type="active site" evidence="5">
    <location>
        <position position="265"/>
    </location>
</feature>
<comment type="caution">
    <text evidence="6">The sequence shown here is derived from an EMBL/GenBank/DDBJ whole genome shotgun (WGS) entry which is preliminary data.</text>
</comment>
<dbReference type="PANTHER" id="PTHR11061">
    <property type="entry name" value="RNA M5U METHYLTRANSFERASE"/>
    <property type="match status" value="1"/>
</dbReference>
<comment type="similarity">
    <text evidence="4">Belongs to the class I-like SAM-binding methyltransferase superfamily. RNA M5U methyltransferase family.</text>
</comment>
<feature type="active site" description="Nucleophile" evidence="4">
    <location>
        <position position="265"/>
    </location>
</feature>
<dbReference type="Proteomes" id="UP000823630">
    <property type="component" value="Unassembled WGS sequence"/>
</dbReference>
<feature type="binding site" evidence="4">
    <location>
        <position position="194"/>
    </location>
    <ligand>
        <name>S-adenosyl-L-methionine</name>
        <dbReference type="ChEBI" id="CHEBI:59789"/>
    </ligand>
</feature>
<reference evidence="6" key="2">
    <citation type="journal article" date="2021" name="PeerJ">
        <title>Extensive microbial diversity within the chicken gut microbiome revealed by metagenomics and culture.</title>
        <authorList>
            <person name="Gilroy R."/>
            <person name="Ravi A."/>
            <person name="Getino M."/>
            <person name="Pursley I."/>
            <person name="Horton D.L."/>
            <person name="Alikhan N.F."/>
            <person name="Baker D."/>
            <person name="Gharbi K."/>
            <person name="Hall N."/>
            <person name="Watson M."/>
            <person name="Adriaenssens E.M."/>
            <person name="Foster-Nyarko E."/>
            <person name="Jarju S."/>
            <person name="Secka A."/>
            <person name="Antonio M."/>
            <person name="Oren A."/>
            <person name="Chaudhuri R.R."/>
            <person name="La Ragione R."/>
            <person name="Hildebrand F."/>
            <person name="Pallen M.J."/>
        </authorList>
    </citation>
    <scope>NUCLEOTIDE SEQUENCE</scope>
    <source>
        <strain evidence="6">8207</strain>
    </source>
</reference>
<sequence>MNTCPLFGICGGCKYDFTSSDYRANKLAELKDLPITGGAVWIDAGTRRRADFAFADGLFGFYQHRSKNIVAVRQCPLCCAAINNVLPAVANLPWNGAGAVLITACDNGIDVAVSSAVPYFSSEFKNAAEKLDVLRITWNGRTVMQRAVPVVSFGQYSVDYIPNAFLQPTVVGADILRNMVIDAVNGAQHVADLFCGLGNFTFATGADGFDVVGIGVKRDLFKNPVTVGMLNGYDCVIMDPPRAGAMEQCKNLAKSGVGRIIYVSCNPITWRRDCAILTRGGYELKSLIPVDQFTGSAHWELFSIFER</sequence>
<dbReference type="PANTHER" id="PTHR11061:SF49">
    <property type="entry name" value="23S RRNA (URACIL(1939)-C(5))-METHYLTRANSFERASE RLMD"/>
    <property type="match status" value="1"/>
</dbReference>
<comment type="caution">
    <text evidence="4">Lacks conserved residue(s) required for the propagation of feature annotation.</text>
</comment>
<evidence type="ECO:0000256" key="3">
    <source>
        <dbReference type="ARBA" id="ARBA00022691"/>
    </source>
</evidence>
<accession>A0A9D9GSF2</accession>
<evidence type="ECO:0000256" key="4">
    <source>
        <dbReference type="PROSITE-ProRule" id="PRU01024"/>
    </source>
</evidence>
<evidence type="ECO:0000256" key="1">
    <source>
        <dbReference type="ARBA" id="ARBA00022603"/>
    </source>
</evidence>
<feature type="binding site" evidence="4">
    <location>
        <position position="167"/>
    </location>
    <ligand>
        <name>S-adenosyl-L-methionine</name>
        <dbReference type="ChEBI" id="CHEBI:59789"/>
    </ligand>
</feature>
<keyword evidence="1 4" id="KW-0489">Methyltransferase</keyword>
<dbReference type="AlphaFoldDB" id="A0A9D9GSF2"/>
<dbReference type="Gene3D" id="3.40.50.150">
    <property type="entry name" value="Vaccinia Virus protein VP39"/>
    <property type="match status" value="2"/>
</dbReference>
<dbReference type="GO" id="GO:0070475">
    <property type="term" value="P:rRNA base methylation"/>
    <property type="evidence" value="ECO:0007669"/>
    <property type="project" value="TreeGrafter"/>
</dbReference>
<proteinExistence type="inferred from homology"/>
<keyword evidence="2 4" id="KW-0808">Transferase</keyword>
<reference evidence="6" key="1">
    <citation type="submission" date="2020-10" db="EMBL/GenBank/DDBJ databases">
        <authorList>
            <person name="Gilroy R."/>
        </authorList>
    </citation>
    <scope>NUCLEOTIDE SEQUENCE</scope>
    <source>
        <strain evidence="6">8207</strain>
    </source>
</reference>
<dbReference type="InterPro" id="IPR030390">
    <property type="entry name" value="MeTrfase_TrmA_AS"/>
</dbReference>
<protein>
    <submittedName>
        <fullName evidence="6">Class I SAM-dependent RNA methyltransferase</fullName>
    </submittedName>
</protein>
<feature type="binding site" evidence="4">
    <location>
        <position position="239"/>
    </location>
    <ligand>
        <name>S-adenosyl-L-methionine</name>
        <dbReference type="ChEBI" id="CHEBI:59789"/>
    </ligand>
</feature>
<evidence type="ECO:0000256" key="5">
    <source>
        <dbReference type="PROSITE-ProRule" id="PRU10015"/>
    </source>
</evidence>
<dbReference type="PROSITE" id="PS01230">
    <property type="entry name" value="TRMA_1"/>
    <property type="match status" value="1"/>
</dbReference>
<dbReference type="Gene3D" id="2.40.50.1070">
    <property type="match status" value="1"/>
</dbReference>
<dbReference type="SUPFAM" id="SSF53335">
    <property type="entry name" value="S-adenosyl-L-methionine-dependent methyltransferases"/>
    <property type="match status" value="1"/>
</dbReference>
<gene>
    <name evidence="6" type="ORF">IAC69_03475</name>
</gene>
<dbReference type="InterPro" id="IPR029063">
    <property type="entry name" value="SAM-dependent_MTases_sf"/>
</dbReference>
<dbReference type="InterPro" id="IPR010280">
    <property type="entry name" value="U5_MeTrfase_fam"/>
</dbReference>
<dbReference type="EMBL" id="JADINC010000054">
    <property type="protein sequence ID" value="MBO8425510.1"/>
    <property type="molecule type" value="Genomic_DNA"/>
</dbReference>
<evidence type="ECO:0000256" key="2">
    <source>
        <dbReference type="ARBA" id="ARBA00022679"/>
    </source>
</evidence>
<evidence type="ECO:0000313" key="6">
    <source>
        <dbReference type="EMBL" id="MBO8425510.1"/>
    </source>
</evidence>
<dbReference type="GO" id="GO:0070041">
    <property type="term" value="F:rRNA (uridine-C5-)-methyltransferase activity"/>
    <property type="evidence" value="ECO:0007669"/>
    <property type="project" value="TreeGrafter"/>
</dbReference>
<dbReference type="Pfam" id="PF05958">
    <property type="entry name" value="tRNA_U5-meth_tr"/>
    <property type="match status" value="1"/>
</dbReference>
<evidence type="ECO:0000313" key="7">
    <source>
        <dbReference type="Proteomes" id="UP000823630"/>
    </source>
</evidence>
<dbReference type="PROSITE" id="PS51687">
    <property type="entry name" value="SAM_MT_RNA_M5U"/>
    <property type="match status" value="1"/>
</dbReference>
<keyword evidence="3 4" id="KW-0949">S-adenosyl-L-methionine</keyword>
<organism evidence="6 7">
    <name type="scientific">Candidatus Enterousia avistercoris</name>
    <dbReference type="NCBI Taxonomy" id="2840788"/>
    <lineage>
        <taxon>Bacteria</taxon>
        <taxon>Pseudomonadati</taxon>
        <taxon>Pseudomonadota</taxon>
        <taxon>Alphaproteobacteria</taxon>
        <taxon>Candidatus Enterousia</taxon>
    </lineage>
</organism>
<name>A0A9D9GSF2_9PROT</name>